<name>S8DFX5_9LAMI</name>
<comment type="caution">
    <text evidence="1">The sequence shown here is derived from an EMBL/GenBank/DDBJ whole genome shotgun (WGS) entry which is preliminary data.</text>
</comment>
<dbReference type="GO" id="GO:0009626">
    <property type="term" value="P:plant-type hypersensitive response"/>
    <property type="evidence" value="ECO:0007669"/>
    <property type="project" value="TreeGrafter"/>
</dbReference>
<dbReference type="PANTHER" id="PTHR33199:SF4">
    <property type="entry name" value="OS02G0736300 PROTEIN"/>
    <property type="match status" value="1"/>
</dbReference>
<organism evidence="1 2">
    <name type="scientific">Genlisea aurea</name>
    <dbReference type="NCBI Taxonomy" id="192259"/>
    <lineage>
        <taxon>Eukaryota</taxon>
        <taxon>Viridiplantae</taxon>
        <taxon>Streptophyta</taxon>
        <taxon>Embryophyta</taxon>
        <taxon>Tracheophyta</taxon>
        <taxon>Spermatophyta</taxon>
        <taxon>Magnoliopsida</taxon>
        <taxon>eudicotyledons</taxon>
        <taxon>Gunneridae</taxon>
        <taxon>Pentapetalae</taxon>
        <taxon>asterids</taxon>
        <taxon>lamiids</taxon>
        <taxon>Lamiales</taxon>
        <taxon>Lentibulariaceae</taxon>
        <taxon>Genlisea</taxon>
    </lineage>
</organism>
<dbReference type="PANTHER" id="PTHR33199">
    <property type="entry name" value="MACPF DOMAIN-CONTAINING PROTEIN CAD1"/>
    <property type="match status" value="1"/>
</dbReference>
<evidence type="ECO:0000313" key="1">
    <source>
        <dbReference type="EMBL" id="EPS58282.1"/>
    </source>
</evidence>
<evidence type="ECO:0008006" key="3">
    <source>
        <dbReference type="Google" id="ProtNLM"/>
    </source>
</evidence>
<dbReference type="EMBL" id="AUSU01009364">
    <property type="protein sequence ID" value="EPS58282.1"/>
    <property type="molecule type" value="Genomic_DNA"/>
</dbReference>
<dbReference type="Proteomes" id="UP000015453">
    <property type="component" value="Unassembled WGS sequence"/>
</dbReference>
<proteinExistence type="predicted"/>
<dbReference type="OrthoDB" id="1366754at2759"/>
<dbReference type="GO" id="GO:2000031">
    <property type="term" value="P:regulation of salicylic acid mediated signaling pathway"/>
    <property type="evidence" value="ECO:0007669"/>
    <property type="project" value="InterPro"/>
</dbReference>
<accession>S8DFX5</accession>
<dbReference type="GO" id="GO:0005886">
    <property type="term" value="C:plasma membrane"/>
    <property type="evidence" value="ECO:0007669"/>
    <property type="project" value="TreeGrafter"/>
</dbReference>
<keyword evidence="2" id="KW-1185">Reference proteome</keyword>
<dbReference type="AlphaFoldDB" id="S8DFX5"/>
<dbReference type="InterPro" id="IPR044663">
    <property type="entry name" value="CAD1/NSL1-like"/>
</dbReference>
<gene>
    <name evidence="1" type="ORF">M569_16533</name>
</gene>
<sequence length="167" mass="18527">MAGDGDGGGGDGIVHKSISCLGRGFDFTSDFKLDFLKAEKLIRLNETDTRQIHVPGFGSFRGISVDVKCDKGDRTRYRSDILDFNQMSELFNRRSSVTGKIPSGTFNATFGFGSCSWGEEAARTKSLGMDGYFIELFKLHIDRYPLKLADEVRDEVPSTWDPPALAR</sequence>
<reference evidence="1 2" key="1">
    <citation type="journal article" date="2013" name="BMC Genomics">
        <title>The miniature genome of a carnivorous plant Genlisea aurea contains a low number of genes and short non-coding sequences.</title>
        <authorList>
            <person name="Leushkin E.V."/>
            <person name="Sutormin R.A."/>
            <person name="Nabieva E.R."/>
            <person name="Penin A.A."/>
            <person name="Kondrashov A.S."/>
            <person name="Logacheva M.D."/>
        </authorList>
    </citation>
    <scope>NUCLEOTIDE SEQUENCE [LARGE SCALE GENOMIC DNA]</scope>
</reference>
<evidence type="ECO:0000313" key="2">
    <source>
        <dbReference type="Proteomes" id="UP000015453"/>
    </source>
</evidence>
<protein>
    <recommendedName>
        <fullName evidence="3">MACPF domain-containing protein</fullName>
    </recommendedName>
</protein>